<dbReference type="Gene3D" id="1.20.1720.10">
    <property type="entry name" value="Multidrug resistance protein D"/>
    <property type="match status" value="1"/>
</dbReference>
<comment type="similarity">
    <text evidence="2">Belongs to the major facilitator superfamily. EmrB family.</text>
</comment>
<dbReference type="PROSITE" id="PS50850">
    <property type="entry name" value="MFS"/>
    <property type="match status" value="1"/>
</dbReference>
<gene>
    <name evidence="11" type="ORF">M5X16_25360</name>
</gene>
<evidence type="ECO:0000256" key="5">
    <source>
        <dbReference type="ARBA" id="ARBA00022692"/>
    </source>
</evidence>
<comment type="caution">
    <text evidence="11">The sequence shown here is derived from an EMBL/GenBank/DDBJ whole genome shotgun (WGS) entry which is preliminary data.</text>
</comment>
<evidence type="ECO:0000313" key="11">
    <source>
        <dbReference type="EMBL" id="MCY9599091.1"/>
    </source>
</evidence>
<evidence type="ECO:0000256" key="7">
    <source>
        <dbReference type="ARBA" id="ARBA00023136"/>
    </source>
</evidence>
<dbReference type="GeneID" id="95374811"/>
<dbReference type="RefSeq" id="WP_241688820.1">
    <property type="nucleotide sequence ID" value="NZ_CP026520.1"/>
</dbReference>
<feature type="transmembrane region" description="Helical" evidence="9">
    <location>
        <begin position="132"/>
        <end position="157"/>
    </location>
</feature>
<keyword evidence="3" id="KW-0813">Transport</keyword>
<keyword evidence="12" id="KW-1185">Reference proteome</keyword>
<dbReference type="InterPro" id="IPR011701">
    <property type="entry name" value="MFS"/>
</dbReference>
<feature type="transmembrane region" description="Helical" evidence="9">
    <location>
        <begin position="75"/>
        <end position="102"/>
    </location>
</feature>
<feature type="domain" description="Major facilitator superfamily (MFS) profile" evidence="10">
    <location>
        <begin position="9"/>
        <end position="499"/>
    </location>
</feature>
<evidence type="ECO:0000256" key="4">
    <source>
        <dbReference type="ARBA" id="ARBA00022475"/>
    </source>
</evidence>
<feature type="transmembrane region" description="Helical" evidence="9">
    <location>
        <begin position="265"/>
        <end position="287"/>
    </location>
</feature>
<feature type="transmembrane region" description="Helical" evidence="9">
    <location>
        <begin position="108"/>
        <end position="125"/>
    </location>
</feature>
<evidence type="ECO:0000256" key="6">
    <source>
        <dbReference type="ARBA" id="ARBA00022989"/>
    </source>
</evidence>
<dbReference type="PANTHER" id="PTHR42718:SF9">
    <property type="entry name" value="MAJOR FACILITATOR SUPERFAMILY MULTIDRUG TRANSPORTER MFSC"/>
    <property type="match status" value="1"/>
</dbReference>
<evidence type="ECO:0000256" key="3">
    <source>
        <dbReference type="ARBA" id="ARBA00022448"/>
    </source>
</evidence>
<evidence type="ECO:0000256" key="2">
    <source>
        <dbReference type="ARBA" id="ARBA00008537"/>
    </source>
</evidence>
<reference evidence="11 12" key="1">
    <citation type="submission" date="2022-05" db="EMBL/GenBank/DDBJ databases">
        <title>Genome Sequencing of Bee-Associated Microbes.</title>
        <authorList>
            <person name="Dunlap C."/>
        </authorList>
    </citation>
    <scope>NUCLEOTIDE SEQUENCE [LARGE SCALE GENOMIC DNA]</scope>
    <source>
        <strain evidence="11 12">NRRL B-23120</strain>
    </source>
</reference>
<feature type="transmembrane region" description="Helical" evidence="9">
    <location>
        <begin position="7"/>
        <end position="31"/>
    </location>
</feature>
<protein>
    <submittedName>
        <fullName evidence="11">DHA2 family efflux MFS transporter permease subunit</fullName>
    </submittedName>
</protein>
<feature type="transmembrane region" description="Helical" evidence="9">
    <location>
        <begin position="195"/>
        <end position="214"/>
    </location>
</feature>
<keyword evidence="4" id="KW-1003">Cell membrane</keyword>
<evidence type="ECO:0000313" key="12">
    <source>
        <dbReference type="Proteomes" id="UP001527202"/>
    </source>
</evidence>
<comment type="subcellular location">
    <subcellularLocation>
        <location evidence="1">Cell membrane</location>
        <topology evidence="1">Multi-pass membrane protein</topology>
    </subcellularLocation>
</comment>
<feature type="transmembrane region" description="Helical" evidence="9">
    <location>
        <begin position="43"/>
        <end position="63"/>
    </location>
</feature>
<dbReference type="Gene3D" id="1.20.1250.20">
    <property type="entry name" value="MFS general substrate transporter like domains"/>
    <property type="match status" value="1"/>
</dbReference>
<organism evidence="11 12">
    <name type="scientific">Paenibacillus chitinolyticus</name>
    <dbReference type="NCBI Taxonomy" id="79263"/>
    <lineage>
        <taxon>Bacteria</taxon>
        <taxon>Bacillati</taxon>
        <taxon>Bacillota</taxon>
        <taxon>Bacilli</taxon>
        <taxon>Bacillales</taxon>
        <taxon>Paenibacillaceae</taxon>
        <taxon>Paenibacillus</taxon>
    </lineage>
</organism>
<evidence type="ECO:0000256" key="9">
    <source>
        <dbReference type="SAM" id="Phobius"/>
    </source>
</evidence>
<dbReference type="PROSITE" id="PS00216">
    <property type="entry name" value="SUGAR_TRANSPORT_1"/>
    <property type="match status" value="1"/>
</dbReference>
<dbReference type="PRINTS" id="PR01036">
    <property type="entry name" value="TCRTETB"/>
</dbReference>
<dbReference type="InterPro" id="IPR005829">
    <property type="entry name" value="Sugar_transporter_CS"/>
</dbReference>
<feature type="transmembrane region" description="Helical" evidence="9">
    <location>
        <begin position="299"/>
        <end position="318"/>
    </location>
</feature>
<feature type="compositionally biased region" description="Basic and acidic residues" evidence="8">
    <location>
        <begin position="416"/>
        <end position="434"/>
    </location>
</feature>
<evidence type="ECO:0000256" key="8">
    <source>
        <dbReference type="SAM" id="MobiDB-lite"/>
    </source>
</evidence>
<dbReference type="NCBIfam" id="TIGR00711">
    <property type="entry name" value="efflux_EmrB"/>
    <property type="match status" value="1"/>
</dbReference>
<dbReference type="EMBL" id="JAMDMJ010000039">
    <property type="protein sequence ID" value="MCY9599091.1"/>
    <property type="molecule type" value="Genomic_DNA"/>
</dbReference>
<evidence type="ECO:0000256" key="1">
    <source>
        <dbReference type="ARBA" id="ARBA00004651"/>
    </source>
</evidence>
<dbReference type="SUPFAM" id="SSF103473">
    <property type="entry name" value="MFS general substrate transporter"/>
    <property type="match status" value="2"/>
</dbReference>
<feature type="transmembrane region" description="Helical" evidence="9">
    <location>
        <begin position="163"/>
        <end position="183"/>
    </location>
</feature>
<keyword evidence="5 9" id="KW-0812">Transmembrane</keyword>
<dbReference type="InterPro" id="IPR036259">
    <property type="entry name" value="MFS_trans_sf"/>
</dbReference>
<evidence type="ECO:0000259" key="10">
    <source>
        <dbReference type="PROSITE" id="PS50850"/>
    </source>
</evidence>
<accession>A0ABT4FMH9</accession>
<dbReference type="PANTHER" id="PTHR42718">
    <property type="entry name" value="MAJOR FACILITATOR SUPERFAMILY MULTIDRUG TRANSPORTER MFSC"/>
    <property type="match status" value="1"/>
</dbReference>
<keyword evidence="7 9" id="KW-0472">Membrane</keyword>
<dbReference type="InterPro" id="IPR004638">
    <property type="entry name" value="EmrB-like"/>
</dbReference>
<keyword evidence="6 9" id="KW-1133">Transmembrane helix</keyword>
<dbReference type="InterPro" id="IPR020846">
    <property type="entry name" value="MFS_dom"/>
</dbReference>
<dbReference type="Proteomes" id="UP001527202">
    <property type="component" value="Unassembled WGS sequence"/>
</dbReference>
<proteinExistence type="inferred from homology"/>
<name>A0ABT4FMH9_9BACL</name>
<feature type="transmembrane region" description="Helical" evidence="9">
    <location>
        <begin position="226"/>
        <end position="244"/>
    </location>
</feature>
<dbReference type="Pfam" id="PF07690">
    <property type="entry name" value="MFS_1"/>
    <property type="match status" value="1"/>
</dbReference>
<sequence>MQKSRKIPAILTLLLGFFMAILDTSIVNVALPRMSAFYGADTAGISWVVNGYSLSFAVFLLAASRLADQFGRKKAFMTGLFLFTLSSLLCGLAGSITSLIVFRVLQGIGAALITPLVAPLLLALFPPEKKAVMMGITGALAGLAAASGPALGGVLSYQLDWQWIFYINIPIGALALVLAASSLAESYDPTATRKLDWGGMLTVSAASLTLTLAFMQANEKGWDSPYILSLFAAALVSLLLFLWIESRVKEPMLPLSLFRIKRFPSGNLGLFLLGIGMTGPTFILAFFLTQVIGMTELRAGLIISVLAIASMICSVLAAKGAAKLGPRIFSVTDDPACPRNLPAGGTHDRVLDDGLHLAPGHCRNGNRHGDREFDGNYRPASSAGKNDHRHGHRHHGQNDRERARHRRSRHSAVPIHADRDGLRQNRAGGTDRRQLSVRGEQGGTCRSSAAAGRKPQGCFGKRLRVDAGSARPMGPQGAGTASSRVPRCGRAGEGSLRQR</sequence>
<feature type="region of interest" description="Disordered" evidence="8">
    <location>
        <begin position="361"/>
        <end position="499"/>
    </location>
</feature>